<organism evidence="11 12">
    <name type="scientific">Pseudomonas panipatensis</name>
    <dbReference type="NCBI Taxonomy" id="428992"/>
    <lineage>
        <taxon>Bacteria</taxon>
        <taxon>Pseudomonadati</taxon>
        <taxon>Pseudomonadota</taxon>
        <taxon>Gammaproteobacteria</taxon>
        <taxon>Pseudomonadales</taxon>
        <taxon>Pseudomonadaceae</taxon>
        <taxon>Pseudomonas</taxon>
    </lineage>
</organism>
<proteinExistence type="inferred from homology"/>
<dbReference type="STRING" id="428992.SAMN05216272_103285"/>
<evidence type="ECO:0000256" key="5">
    <source>
        <dbReference type="ARBA" id="ARBA00022692"/>
    </source>
</evidence>
<dbReference type="Gene3D" id="1.20.1600.10">
    <property type="entry name" value="Outer membrane efflux proteins (OEP)"/>
    <property type="match status" value="1"/>
</dbReference>
<keyword evidence="7" id="KW-0998">Cell outer membrane</keyword>
<dbReference type="GO" id="GO:0009279">
    <property type="term" value="C:cell outer membrane"/>
    <property type="evidence" value="ECO:0007669"/>
    <property type="project" value="UniProtKB-SubCell"/>
</dbReference>
<keyword evidence="3" id="KW-0813">Transport</keyword>
<dbReference type="AlphaFoldDB" id="A0A1G8FJK6"/>
<dbReference type="GO" id="GO:0015562">
    <property type="term" value="F:efflux transmembrane transporter activity"/>
    <property type="evidence" value="ECO:0007669"/>
    <property type="project" value="InterPro"/>
</dbReference>
<dbReference type="GO" id="GO:1990281">
    <property type="term" value="C:efflux pump complex"/>
    <property type="evidence" value="ECO:0007669"/>
    <property type="project" value="TreeGrafter"/>
</dbReference>
<dbReference type="GO" id="GO:0015288">
    <property type="term" value="F:porin activity"/>
    <property type="evidence" value="ECO:0007669"/>
    <property type="project" value="TreeGrafter"/>
</dbReference>
<evidence type="ECO:0000256" key="2">
    <source>
        <dbReference type="ARBA" id="ARBA00007613"/>
    </source>
</evidence>
<keyword evidence="5" id="KW-0812">Transmembrane</keyword>
<evidence type="ECO:0000313" key="12">
    <source>
        <dbReference type="Proteomes" id="UP000199636"/>
    </source>
</evidence>
<accession>A0A1G8FJK6</accession>
<evidence type="ECO:0000256" key="4">
    <source>
        <dbReference type="ARBA" id="ARBA00022452"/>
    </source>
</evidence>
<feature type="signal peptide" evidence="10">
    <location>
        <begin position="1"/>
        <end position="22"/>
    </location>
</feature>
<reference evidence="12" key="1">
    <citation type="submission" date="2016-10" db="EMBL/GenBank/DDBJ databases">
        <authorList>
            <person name="Varghese N."/>
            <person name="Submissions S."/>
        </authorList>
    </citation>
    <scope>NUCLEOTIDE SEQUENCE [LARGE SCALE GENOMIC DNA]</scope>
    <source>
        <strain evidence="12">CCM 7469</strain>
    </source>
</reference>
<evidence type="ECO:0000256" key="6">
    <source>
        <dbReference type="ARBA" id="ARBA00023136"/>
    </source>
</evidence>
<evidence type="ECO:0000256" key="3">
    <source>
        <dbReference type="ARBA" id="ARBA00022448"/>
    </source>
</evidence>
<keyword evidence="10" id="KW-0732">Signal</keyword>
<evidence type="ECO:0000313" key="11">
    <source>
        <dbReference type="EMBL" id="SDH82317.1"/>
    </source>
</evidence>
<protein>
    <submittedName>
        <fullName evidence="11">Outer membrane protein, adhesin transport system</fullName>
    </submittedName>
</protein>
<gene>
    <name evidence="11" type="ORF">SAMN05216272_103285</name>
</gene>
<comment type="similarity">
    <text evidence="2">Belongs to the outer membrane factor (OMF) (TC 1.B.17) family.</text>
</comment>
<feature type="chain" id="PRO_5011661005" evidence="10">
    <location>
        <begin position="23"/>
        <end position="568"/>
    </location>
</feature>
<dbReference type="RefSeq" id="WP_244507165.1">
    <property type="nucleotide sequence ID" value="NZ_FNDS01000003.1"/>
</dbReference>
<keyword evidence="12" id="KW-1185">Reference proteome</keyword>
<evidence type="ECO:0000256" key="1">
    <source>
        <dbReference type="ARBA" id="ARBA00004442"/>
    </source>
</evidence>
<evidence type="ECO:0000256" key="10">
    <source>
        <dbReference type="SAM" id="SignalP"/>
    </source>
</evidence>
<dbReference type="Pfam" id="PF02321">
    <property type="entry name" value="OEP"/>
    <property type="match status" value="2"/>
</dbReference>
<keyword evidence="4" id="KW-1134">Transmembrane beta strand</keyword>
<dbReference type="EMBL" id="FNDS01000003">
    <property type="protein sequence ID" value="SDH82317.1"/>
    <property type="molecule type" value="Genomic_DNA"/>
</dbReference>
<evidence type="ECO:0000256" key="9">
    <source>
        <dbReference type="SAM" id="MobiDB-lite"/>
    </source>
</evidence>
<name>A0A1G8FJK6_9PSED</name>
<sequence length="568" mass="60377">MYFRKLHWGALALLAVSPFVIAEQAPEASAKAGKHLACNPECEWVESSTAPNLSIAPAAMAVRQALAASAAQPAGKPAALAAPAAVPAPAVAQAAPKAVSVSAPAVTQTAPVAPAVVAPSASAKPLDKAAGSLAPPPRKPAAASKSLDLSVDHLTRQWAEQADSPAEAKPSLDLWNAVSLAVDTYPSIRDAAAVLDQQREAVNVAKAGYLPTIQTGINTGKQGVYGSGQNLSLTASQTLYDFGKVRNQVKGAESGVRTQQFQVMAEVDQVARQSALAAIEVERFRSLRDVAKAQLEGVKRLQDLARQRAAEGASTQADLVQAQSRVESAQASLLAIETQLRQQQSKLRTMIGQELPEGGVSVPEERLRQAAAMIEPNPEQPVAVRLAESQLQEAEAQRALAKSNTLPTFVAEGGVNKYLGNAGDMAGDRVYTLTVGIKHDLYSGGAPSARVRGAEQAVLAAEERIQTKKLESRDEWIGLQEQMGGLGDRLRVLAERKKSIVETQKLYREQYLSLGTRTLLDLLNAEQEIFQAQSDSVNAQHDLWAAQVAFISTTGHMHDVFQLKGDFL</sequence>
<dbReference type="PANTHER" id="PTHR30026">
    <property type="entry name" value="OUTER MEMBRANE PROTEIN TOLC"/>
    <property type="match status" value="1"/>
</dbReference>
<dbReference type="SUPFAM" id="SSF56954">
    <property type="entry name" value="Outer membrane efflux proteins (OEP)"/>
    <property type="match status" value="1"/>
</dbReference>
<evidence type="ECO:0000256" key="8">
    <source>
        <dbReference type="SAM" id="Coils"/>
    </source>
</evidence>
<feature type="coiled-coil region" evidence="8">
    <location>
        <begin position="319"/>
        <end position="346"/>
    </location>
</feature>
<feature type="region of interest" description="Disordered" evidence="9">
    <location>
        <begin position="126"/>
        <end position="145"/>
    </location>
</feature>
<keyword evidence="8" id="KW-0175">Coiled coil</keyword>
<dbReference type="InterPro" id="IPR003423">
    <property type="entry name" value="OMP_efflux"/>
</dbReference>
<evidence type="ECO:0000256" key="7">
    <source>
        <dbReference type="ARBA" id="ARBA00023237"/>
    </source>
</evidence>
<comment type="subcellular location">
    <subcellularLocation>
        <location evidence="1">Cell outer membrane</location>
    </subcellularLocation>
</comment>
<dbReference type="InterPro" id="IPR051906">
    <property type="entry name" value="TolC-like"/>
</dbReference>
<dbReference type="Proteomes" id="UP000199636">
    <property type="component" value="Unassembled WGS sequence"/>
</dbReference>
<keyword evidence="6" id="KW-0472">Membrane</keyword>
<dbReference type="PANTHER" id="PTHR30026:SF22">
    <property type="entry name" value="OUTER MEMBRANE EFFLUX PROTEIN"/>
    <property type="match status" value="1"/>
</dbReference>